<comment type="caution">
    <text evidence="1">The sequence shown here is derived from an EMBL/GenBank/DDBJ whole genome shotgun (WGS) entry which is preliminary data.</text>
</comment>
<dbReference type="Proteomes" id="UP000481153">
    <property type="component" value="Unassembled WGS sequence"/>
</dbReference>
<dbReference type="AlphaFoldDB" id="A0A6G0XC14"/>
<evidence type="ECO:0000313" key="2">
    <source>
        <dbReference type="Proteomes" id="UP000481153"/>
    </source>
</evidence>
<keyword evidence="2" id="KW-1185">Reference proteome</keyword>
<accession>A0A6G0XC14</accession>
<dbReference type="Pfam" id="PF10508">
    <property type="entry name" value="Proteasom_PSMB"/>
    <property type="match status" value="1"/>
</dbReference>
<dbReference type="VEuPathDB" id="FungiDB:AeMF1_007859"/>
<dbReference type="SUPFAM" id="SSF48371">
    <property type="entry name" value="ARM repeat"/>
    <property type="match status" value="1"/>
</dbReference>
<dbReference type="GO" id="GO:0005829">
    <property type="term" value="C:cytosol"/>
    <property type="evidence" value="ECO:0007669"/>
    <property type="project" value="TreeGrafter"/>
</dbReference>
<dbReference type="InterPro" id="IPR011989">
    <property type="entry name" value="ARM-like"/>
</dbReference>
<gene>
    <name evidence="1" type="ORF">Ae201684_006307</name>
</gene>
<proteinExistence type="predicted"/>
<evidence type="ECO:0000313" key="1">
    <source>
        <dbReference type="EMBL" id="KAF0737639.1"/>
    </source>
</evidence>
<reference evidence="1 2" key="1">
    <citation type="submission" date="2019-07" db="EMBL/GenBank/DDBJ databases">
        <title>Genomics analysis of Aphanomyces spp. identifies a new class of oomycete effector associated with host adaptation.</title>
        <authorList>
            <person name="Gaulin E."/>
        </authorList>
    </citation>
    <scope>NUCLEOTIDE SEQUENCE [LARGE SCALE GENOMIC DNA]</scope>
    <source>
        <strain evidence="1 2">ATCC 201684</strain>
    </source>
</reference>
<name>A0A6G0XC14_9STRA</name>
<dbReference type="PANTHER" id="PTHR13554">
    <property type="entry name" value="26S PROTEASOME NON-ATPASE REGULATORY SUBUNIT 5-RELATED"/>
    <property type="match status" value="1"/>
</dbReference>
<dbReference type="PANTHER" id="PTHR13554:SF10">
    <property type="entry name" value="26S PROTEASOME NON-ATPASE REGULATORY SUBUNIT 5"/>
    <property type="match status" value="1"/>
</dbReference>
<dbReference type="EMBL" id="VJMJ01000083">
    <property type="protein sequence ID" value="KAF0737639.1"/>
    <property type="molecule type" value="Genomic_DNA"/>
</dbReference>
<dbReference type="InterPro" id="IPR019538">
    <property type="entry name" value="PSMD5"/>
</dbReference>
<sequence length="514" mass="56830">MDTWSALSNFHARSVATAGNRESLLEKEMVRDFLQKVPIPNIFQCLQEASESGATKQVKLVCQCLERIFRSDIGADILFEEEILPFLVAGVSHNELDAKRLTLDMIDLHLTVDRHWNMDNDILLQVICDCLLDEDSGAARKAGDILFKLVSASGTGLYHKILSKIRAIQVEYLSRPSRDNSVEYVRLLELTSKCAGVNDVVMNDSISLGLLQPILDGIKSTDALFLLNFLDIIPNLCTTKTGLAFIFHSDLLSHLIESSTDPFVGGGALRLIGKFSNLAASHHMEAWNWAESARSFLAAAEMSIQSPDSQQQIAAMDALAVFASASDRELSALLAQKTLCESWLTLGKSSIMEVKSTCFCSLATILACNTRLVTTQIPGENATVWQYHRELLHALGAYSGRPSTMHHLMDCLRQPFEPIRVAVYTLLQAVAVQGHPWGVETLHGYGGLIEYLVDRTTEPSKSTREWKFAIVDALLASPFQHLLGARAVEELNKYFTQGPYAGRAKQADPMLESM</sequence>
<protein>
    <recommendedName>
        <fullName evidence="3">26S proteasome non-ATPase regulatory subunit 5</fullName>
    </recommendedName>
</protein>
<dbReference type="Gene3D" id="1.25.10.10">
    <property type="entry name" value="Leucine-rich Repeat Variant"/>
    <property type="match status" value="1"/>
</dbReference>
<dbReference type="InterPro" id="IPR016024">
    <property type="entry name" value="ARM-type_fold"/>
</dbReference>
<evidence type="ECO:0008006" key="3">
    <source>
        <dbReference type="Google" id="ProtNLM"/>
    </source>
</evidence>
<dbReference type="GO" id="GO:0043248">
    <property type="term" value="P:proteasome assembly"/>
    <property type="evidence" value="ECO:0007669"/>
    <property type="project" value="InterPro"/>
</dbReference>
<organism evidence="1 2">
    <name type="scientific">Aphanomyces euteiches</name>
    <dbReference type="NCBI Taxonomy" id="100861"/>
    <lineage>
        <taxon>Eukaryota</taxon>
        <taxon>Sar</taxon>
        <taxon>Stramenopiles</taxon>
        <taxon>Oomycota</taxon>
        <taxon>Saprolegniomycetes</taxon>
        <taxon>Saprolegniales</taxon>
        <taxon>Verrucalvaceae</taxon>
        <taxon>Aphanomyces</taxon>
    </lineage>
</organism>